<organism evidence="7 8">
    <name type="scientific">Bacterioplanoides pacificum</name>
    <dbReference type="NCBI Taxonomy" id="1171596"/>
    <lineage>
        <taxon>Bacteria</taxon>
        <taxon>Pseudomonadati</taxon>
        <taxon>Pseudomonadota</taxon>
        <taxon>Gammaproteobacteria</taxon>
        <taxon>Oceanospirillales</taxon>
        <taxon>Oceanospirillaceae</taxon>
        <taxon>Bacterioplanoides</taxon>
    </lineage>
</organism>
<feature type="transmembrane region" description="Helical" evidence="6">
    <location>
        <begin position="39"/>
        <end position="61"/>
    </location>
</feature>
<dbReference type="InterPro" id="IPR022791">
    <property type="entry name" value="L-PG_synthase/AglD"/>
</dbReference>
<evidence type="ECO:0000256" key="4">
    <source>
        <dbReference type="ARBA" id="ARBA00022989"/>
    </source>
</evidence>
<dbReference type="PANTHER" id="PTHR39087">
    <property type="entry name" value="UPF0104 MEMBRANE PROTEIN MJ1595"/>
    <property type="match status" value="1"/>
</dbReference>
<keyword evidence="8" id="KW-1185">Reference proteome</keyword>
<evidence type="ECO:0000256" key="2">
    <source>
        <dbReference type="ARBA" id="ARBA00022475"/>
    </source>
</evidence>
<comment type="caution">
    <text evidence="7">The sequence shown here is derived from an EMBL/GenBank/DDBJ whole genome shotgun (WGS) entry which is preliminary data.</text>
</comment>
<feature type="transmembrane region" description="Helical" evidence="6">
    <location>
        <begin position="150"/>
        <end position="171"/>
    </location>
</feature>
<feature type="transmembrane region" description="Helical" evidence="6">
    <location>
        <begin position="207"/>
        <end position="229"/>
    </location>
</feature>
<gene>
    <name evidence="7" type="ORF">ACFOMG_14275</name>
</gene>
<dbReference type="EMBL" id="JBHRYB010000014">
    <property type="protein sequence ID" value="MFC3681267.1"/>
    <property type="molecule type" value="Genomic_DNA"/>
</dbReference>
<feature type="transmembrane region" description="Helical" evidence="6">
    <location>
        <begin position="279"/>
        <end position="307"/>
    </location>
</feature>
<keyword evidence="2" id="KW-1003">Cell membrane</keyword>
<protein>
    <submittedName>
        <fullName evidence="7">YbhN family protein</fullName>
    </submittedName>
</protein>
<dbReference type="Pfam" id="PF03706">
    <property type="entry name" value="LPG_synthase_TM"/>
    <property type="match status" value="1"/>
</dbReference>
<evidence type="ECO:0000256" key="1">
    <source>
        <dbReference type="ARBA" id="ARBA00004651"/>
    </source>
</evidence>
<feature type="transmembrane region" description="Helical" evidence="6">
    <location>
        <begin position="12"/>
        <end position="33"/>
    </location>
</feature>
<evidence type="ECO:0000256" key="6">
    <source>
        <dbReference type="SAM" id="Phobius"/>
    </source>
</evidence>
<evidence type="ECO:0000313" key="8">
    <source>
        <dbReference type="Proteomes" id="UP001595722"/>
    </source>
</evidence>
<comment type="subcellular location">
    <subcellularLocation>
        <location evidence="1">Cell membrane</location>
        <topology evidence="1">Multi-pass membrane protein</topology>
    </subcellularLocation>
</comment>
<name>A0ABV7VX47_9GAMM</name>
<evidence type="ECO:0000256" key="3">
    <source>
        <dbReference type="ARBA" id="ARBA00022692"/>
    </source>
</evidence>
<dbReference type="Proteomes" id="UP001595722">
    <property type="component" value="Unassembled WGS sequence"/>
</dbReference>
<keyword evidence="3 6" id="KW-0812">Transmembrane</keyword>
<sequence length="320" mass="35035">MSQLLSRYQLHALLLSVVIAMTSYLVFSLWSGWHQVSLAFLKIGIAGTLIALTLSLLNYLLRFFRWQLYLQRMNANLAIAASLRIYLAGFSLTTTPGKAGEMIRALLLNAYQVRTSTTLSAFVSERLSDLLAIVLLALLGLSQYPQWQPLVTLTLLLIITGLGLLGNKAIIQRINTINIRPGTLRSRLHTLITTVLQQARRCHSPSLLLIATALSLIAWGAEALAFYYVLQWLSLEVSFATAAFIYAISMLAGALSFLPGGLGSAEAVMVSLLTMNDMLLADAVAATVFTRLVTLWFAVILGIIALWRSQSVQHDGGALR</sequence>
<dbReference type="NCBIfam" id="TIGR00374">
    <property type="entry name" value="flippase-like domain"/>
    <property type="match status" value="1"/>
</dbReference>
<accession>A0ABV7VX47</accession>
<proteinExistence type="predicted"/>
<feature type="transmembrane region" description="Helical" evidence="6">
    <location>
        <begin position="235"/>
        <end position="258"/>
    </location>
</feature>
<evidence type="ECO:0000256" key="5">
    <source>
        <dbReference type="ARBA" id="ARBA00023136"/>
    </source>
</evidence>
<keyword evidence="4 6" id="KW-1133">Transmembrane helix</keyword>
<dbReference type="RefSeq" id="WP_376867582.1">
    <property type="nucleotide sequence ID" value="NZ_JBHRYB010000014.1"/>
</dbReference>
<evidence type="ECO:0000313" key="7">
    <source>
        <dbReference type="EMBL" id="MFC3681267.1"/>
    </source>
</evidence>
<dbReference type="PANTHER" id="PTHR39087:SF2">
    <property type="entry name" value="UPF0104 MEMBRANE PROTEIN MJ1595"/>
    <property type="match status" value="1"/>
</dbReference>
<reference evidence="8" key="1">
    <citation type="journal article" date="2019" name="Int. J. Syst. Evol. Microbiol.">
        <title>The Global Catalogue of Microorganisms (GCM) 10K type strain sequencing project: providing services to taxonomists for standard genome sequencing and annotation.</title>
        <authorList>
            <consortium name="The Broad Institute Genomics Platform"/>
            <consortium name="The Broad Institute Genome Sequencing Center for Infectious Disease"/>
            <person name="Wu L."/>
            <person name="Ma J."/>
        </authorList>
    </citation>
    <scope>NUCLEOTIDE SEQUENCE [LARGE SCALE GENOMIC DNA]</scope>
    <source>
        <strain evidence="8">KCTC 42424</strain>
    </source>
</reference>
<keyword evidence="5 6" id="KW-0472">Membrane</keyword>